<feature type="region of interest" description="Disordered" evidence="2">
    <location>
        <begin position="172"/>
        <end position="194"/>
    </location>
</feature>
<dbReference type="PROSITE" id="PS00633">
    <property type="entry name" value="BROMODOMAIN_1"/>
    <property type="match status" value="1"/>
</dbReference>
<evidence type="ECO:0000313" key="4">
    <source>
        <dbReference type="EMBL" id="KAG6780009.1"/>
    </source>
</evidence>
<dbReference type="PROSITE" id="PS50014">
    <property type="entry name" value="BROMODOMAIN_2"/>
    <property type="match status" value="1"/>
</dbReference>
<gene>
    <name evidence="4" type="ORF">POTOM_016416</name>
</gene>
<dbReference type="AlphaFoldDB" id="A0A8X8D6F0"/>
<feature type="region of interest" description="Disordered" evidence="2">
    <location>
        <begin position="1"/>
        <end position="153"/>
    </location>
</feature>
<feature type="domain" description="Bromo" evidence="3">
    <location>
        <begin position="235"/>
        <end position="308"/>
    </location>
</feature>
<proteinExistence type="predicted"/>
<dbReference type="EMBL" id="JAAWWB010000007">
    <property type="protein sequence ID" value="KAG6780009.1"/>
    <property type="molecule type" value="Genomic_DNA"/>
</dbReference>
<reference evidence="4" key="1">
    <citation type="journal article" date="2020" name="bioRxiv">
        <title>Hybrid origin of Populus tomentosa Carr. identified through genome sequencing and phylogenomic analysis.</title>
        <authorList>
            <person name="An X."/>
            <person name="Gao K."/>
            <person name="Chen Z."/>
            <person name="Li J."/>
            <person name="Yang X."/>
            <person name="Yang X."/>
            <person name="Zhou J."/>
            <person name="Guo T."/>
            <person name="Zhao T."/>
            <person name="Huang S."/>
            <person name="Miao D."/>
            <person name="Khan W.U."/>
            <person name="Rao P."/>
            <person name="Ye M."/>
            <person name="Lei B."/>
            <person name="Liao W."/>
            <person name="Wang J."/>
            <person name="Ji L."/>
            <person name="Li Y."/>
            <person name="Guo B."/>
            <person name="Mustafa N.S."/>
            <person name="Li S."/>
            <person name="Yun Q."/>
            <person name="Keller S.R."/>
            <person name="Mao J."/>
            <person name="Zhang R."/>
            <person name="Strauss S.H."/>
        </authorList>
    </citation>
    <scope>NUCLEOTIDE SEQUENCE</scope>
    <source>
        <strain evidence="4">GM15</strain>
        <tissue evidence="4">Leaf</tissue>
    </source>
</reference>
<evidence type="ECO:0000256" key="2">
    <source>
        <dbReference type="SAM" id="MobiDB-lite"/>
    </source>
</evidence>
<dbReference type="CDD" id="cd05494">
    <property type="entry name" value="Bromodomain_1"/>
    <property type="match status" value="1"/>
</dbReference>
<protein>
    <recommendedName>
        <fullName evidence="3">Bromo domain-containing protein</fullName>
    </recommendedName>
</protein>
<organism evidence="4 5">
    <name type="scientific">Populus tomentosa</name>
    <name type="common">Chinese white poplar</name>
    <dbReference type="NCBI Taxonomy" id="118781"/>
    <lineage>
        <taxon>Eukaryota</taxon>
        <taxon>Viridiplantae</taxon>
        <taxon>Streptophyta</taxon>
        <taxon>Embryophyta</taxon>
        <taxon>Tracheophyta</taxon>
        <taxon>Spermatophyta</taxon>
        <taxon>Magnoliopsida</taxon>
        <taxon>eudicotyledons</taxon>
        <taxon>Gunneridae</taxon>
        <taxon>Pentapetalae</taxon>
        <taxon>rosids</taxon>
        <taxon>fabids</taxon>
        <taxon>Malpighiales</taxon>
        <taxon>Salicaceae</taxon>
        <taxon>Saliceae</taxon>
        <taxon>Populus</taxon>
    </lineage>
</organism>
<feature type="region of interest" description="Disordered" evidence="2">
    <location>
        <begin position="468"/>
        <end position="491"/>
    </location>
</feature>
<dbReference type="PANTHER" id="PTHR47809">
    <property type="entry name" value="DNA-BINDING BROMODOMAIN-CONTAINING PROTEIN"/>
    <property type="match status" value="1"/>
</dbReference>
<sequence length="491" mass="53625">MKKRKRARKKGKAAKPKAEAAVNDGEGSADEEQTLINLITLSREDHNDDHDGGDGDGDGDGDNQSPMEVNTPSSTGTDQPLHLASINPDGSIDKAAATTASGGGGVGVGGVKGVGRVKVKLKSSKILESRSDTDRSSPVQNLGLEKQGEDSGNSVVPEIKMYVSRRPGGIKIKSSSSTKVMGGGGRGGGSSSGDVVVVEDEDEGLPNKELKTPHKENRYDKKELDSALLVIKKVMKMDAAEPFNVPVNPDALGIPDYFDIIDTPMDFGTICSNLEKGDKYMNSKDVYKDVQYIWYNCFKYNSKGDYILDLMKRVKKNFMKYWTSAGLYIELSKGSNGEDLMVLFFPINSFLFFFIMLSHECAKMVQLIIVIDLDKHFFSLFGIPDLVYSRKCRFRSVHMFIAEIALSITTPTAGLNRKYPIKNLGLGLLILFHERLNFAAHMPMAIRTLFVSFMVGAEGVHGEDVAASSHAHNKSVPPKKSKKRHGYVSAG</sequence>
<keyword evidence="5" id="KW-1185">Reference proteome</keyword>
<dbReference type="Pfam" id="PF00439">
    <property type="entry name" value="Bromodomain"/>
    <property type="match status" value="1"/>
</dbReference>
<dbReference type="OrthoDB" id="845350at2759"/>
<dbReference type="SMART" id="SM00297">
    <property type="entry name" value="BROMO"/>
    <property type="match status" value="1"/>
</dbReference>
<name>A0A8X8D6F0_POPTO</name>
<accession>A0A8X8D6F0</accession>
<dbReference type="InterPro" id="IPR001487">
    <property type="entry name" value="Bromodomain"/>
</dbReference>
<feature type="compositionally biased region" description="Basic residues" evidence="2">
    <location>
        <begin position="471"/>
        <end position="491"/>
    </location>
</feature>
<dbReference type="PANTHER" id="PTHR47809:SF2">
    <property type="entry name" value="DNA-BINDING BROMODOMAIN-CONTAINING PROTEIN"/>
    <property type="match status" value="1"/>
</dbReference>
<evidence type="ECO:0000313" key="5">
    <source>
        <dbReference type="Proteomes" id="UP000886885"/>
    </source>
</evidence>
<keyword evidence="1" id="KW-0103">Bromodomain</keyword>
<feature type="compositionally biased region" description="Gly residues" evidence="2">
    <location>
        <begin position="181"/>
        <end position="191"/>
    </location>
</feature>
<feature type="compositionally biased region" description="Basic residues" evidence="2">
    <location>
        <begin position="1"/>
        <end position="15"/>
    </location>
</feature>
<feature type="compositionally biased region" description="Basic and acidic residues" evidence="2">
    <location>
        <begin position="42"/>
        <end position="53"/>
    </location>
</feature>
<dbReference type="Proteomes" id="UP000886885">
    <property type="component" value="Chromosome 4A"/>
</dbReference>
<dbReference type="InterPro" id="IPR018359">
    <property type="entry name" value="Bromodomain_CS"/>
</dbReference>
<feature type="compositionally biased region" description="Basic and acidic residues" evidence="2">
    <location>
        <begin position="125"/>
        <end position="135"/>
    </location>
</feature>
<comment type="caution">
    <text evidence="4">The sequence shown here is derived from an EMBL/GenBank/DDBJ whole genome shotgun (WGS) entry which is preliminary data.</text>
</comment>
<evidence type="ECO:0000259" key="3">
    <source>
        <dbReference type="PROSITE" id="PS50014"/>
    </source>
</evidence>
<feature type="compositionally biased region" description="Gly residues" evidence="2">
    <location>
        <begin position="101"/>
        <end position="113"/>
    </location>
</feature>
<feature type="compositionally biased region" description="Polar residues" evidence="2">
    <location>
        <begin position="64"/>
        <end position="78"/>
    </location>
</feature>
<evidence type="ECO:0000256" key="1">
    <source>
        <dbReference type="PROSITE-ProRule" id="PRU00035"/>
    </source>
</evidence>